<dbReference type="RefSeq" id="WP_051144834.1">
    <property type="nucleotide sequence ID" value="NZ_BJLA01000017.1"/>
</dbReference>
<comment type="caution">
    <text evidence="1">The sequence shown here is derived from an EMBL/GenBank/DDBJ whole genome shotgun (WGS) entry which is preliminary data.</text>
</comment>
<proteinExistence type="predicted"/>
<evidence type="ECO:0000313" key="2">
    <source>
        <dbReference type="Proteomes" id="UP000325212"/>
    </source>
</evidence>
<accession>A0AAV3W7I6</accession>
<sequence length="193" mass="23027">MLDKFVSGFPEYLEKYVKNVLNIIESKEPYYNCFPILQNCFADISLDGEKLQIPYRFYNKELLDDVVKELTETEQIILHCIYSRNDNGFIRQKHIESIFSFNEIPKWVIPYIVKLCDEYVMEIIECINDNITKISKEQIAEFVNENESFIALGYARMGSYWGCYYKGIKFKKYVGYKFYRNVLGYNKAFLYPK</sequence>
<dbReference type="EMBL" id="BJLA01000017">
    <property type="protein sequence ID" value="GEA32959.1"/>
    <property type="molecule type" value="Genomic_DNA"/>
</dbReference>
<evidence type="ECO:0000313" key="1">
    <source>
        <dbReference type="EMBL" id="GEA32959.1"/>
    </source>
</evidence>
<organism evidence="1 2">
    <name type="scientific">Clostridium diolis</name>
    <dbReference type="NCBI Taxonomy" id="223919"/>
    <lineage>
        <taxon>Bacteria</taxon>
        <taxon>Bacillati</taxon>
        <taxon>Bacillota</taxon>
        <taxon>Clostridia</taxon>
        <taxon>Eubacteriales</taxon>
        <taxon>Clostridiaceae</taxon>
        <taxon>Clostridium</taxon>
    </lineage>
</organism>
<reference evidence="1 2" key="1">
    <citation type="submission" date="2019-06" db="EMBL/GenBank/DDBJ databases">
        <title>Draft genome sequence of Clostridium diolis DSM 15410.</title>
        <authorList>
            <person name="Kobayashi H."/>
            <person name="Tanizawa Y."/>
            <person name="Tohno M."/>
        </authorList>
    </citation>
    <scope>NUCLEOTIDE SEQUENCE [LARGE SCALE GENOMIC DNA]</scope>
    <source>
        <strain evidence="1 2">DSM 15410</strain>
    </source>
</reference>
<dbReference type="AlphaFoldDB" id="A0AAV3W7I6"/>
<name>A0AAV3W7I6_9CLOT</name>
<gene>
    <name evidence="1" type="ORF">CDIOL_38820</name>
</gene>
<dbReference type="Proteomes" id="UP000325212">
    <property type="component" value="Unassembled WGS sequence"/>
</dbReference>
<keyword evidence="2" id="KW-1185">Reference proteome</keyword>
<protein>
    <submittedName>
        <fullName evidence="1">Uncharacterized protein</fullName>
    </submittedName>
</protein>